<comment type="similarity">
    <text evidence="1">Belongs to the ZraP family.</text>
</comment>
<organism evidence="6 7">
    <name type="scientific">Pleionea litopenaei</name>
    <dbReference type="NCBI Taxonomy" id="3070815"/>
    <lineage>
        <taxon>Bacteria</taxon>
        <taxon>Pseudomonadati</taxon>
        <taxon>Pseudomonadota</taxon>
        <taxon>Gammaproteobacteria</taxon>
        <taxon>Oceanospirillales</taxon>
        <taxon>Pleioneaceae</taxon>
        <taxon>Pleionea</taxon>
    </lineage>
</organism>
<protein>
    <recommendedName>
        <fullName evidence="2">Signaling pathway modulator ZraP</fullName>
    </recommendedName>
    <alternativeName>
        <fullName evidence="3">Zinc resistance-associated protein</fullName>
    </alternativeName>
</protein>
<dbReference type="PANTHER" id="PTHR38102:SF1">
    <property type="entry name" value="PERIPLASMIC CHAPERONE SPY"/>
    <property type="match status" value="1"/>
</dbReference>
<dbReference type="RefSeq" id="WP_309201759.1">
    <property type="nucleotide sequence ID" value="NZ_CP133548.1"/>
</dbReference>
<evidence type="ECO:0000256" key="4">
    <source>
        <dbReference type="SAM" id="MobiDB-lite"/>
    </source>
</evidence>
<evidence type="ECO:0000313" key="6">
    <source>
        <dbReference type="EMBL" id="WMS86614.1"/>
    </source>
</evidence>
<dbReference type="Proteomes" id="UP001239782">
    <property type="component" value="Chromosome"/>
</dbReference>
<feature type="signal peptide" evidence="5">
    <location>
        <begin position="1"/>
        <end position="22"/>
    </location>
</feature>
<evidence type="ECO:0000256" key="5">
    <source>
        <dbReference type="SAM" id="SignalP"/>
    </source>
</evidence>
<dbReference type="InterPro" id="IPR052211">
    <property type="entry name" value="Cpx_auxiliary_protein"/>
</dbReference>
<dbReference type="GO" id="GO:0051082">
    <property type="term" value="F:unfolded protein binding"/>
    <property type="evidence" value="ECO:0007669"/>
    <property type="project" value="TreeGrafter"/>
</dbReference>
<proteinExistence type="inferred from homology"/>
<sequence length="151" mass="17501">MKKLTTYLTYVALVISSSFAFAGPHHDHADKGKRHIEFLTDKLQLDEAQVEAIKNVFASQKAQATPYHQSMKSLKQALHQELNSDSPDKAKLSELNRQISDNKTELMLIRKQTEKQMNAVLTTEQQAKLEVLKEMRQDKRERRKSRRHSEN</sequence>
<name>A0AA51RSD4_9GAMM</name>
<evidence type="ECO:0000313" key="7">
    <source>
        <dbReference type="Proteomes" id="UP001239782"/>
    </source>
</evidence>
<dbReference type="Gene3D" id="1.20.120.1490">
    <property type="match status" value="1"/>
</dbReference>
<evidence type="ECO:0000256" key="3">
    <source>
        <dbReference type="ARBA" id="ARBA00045001"/>
    </source>
</evidence>
<gene>
    <name evidence="6" type="ORF">Q9312_15440</name>
</gene>
<accession>A0AA51RSD4</accession>
<feature type="compositionally biased region" description="Basic residues" evidence="4">
    <location>
        <begin position="141"/>
        <end position="151"/>
    </location>
</feature>
<dbReference type="Pfam" id="PF13801">
    <property type="entry name" value="Metal_resist"/>
    <property type="match status" value="1"/>
</dbReference>
<reference evidence="6 7" key="1">
    <citation type="submission" date="2023-08" db="EMBL/GenBank/DDBJ databases">
        <title>Pleionea litopenaei sp. nov., isolated from stomach of juvenile Litopenaeus vannamei.</title>
        <authorList>
            <person name="Rho A.M."/>
            <person name="Hwang C.Y."/>
        </authorList>
    </citation>
    <scope>NUCLEOTIDE SEQUENCE [LARGE SCALE GENOMIC DNA]</scope>
    <source>
        <strain evidence="6 7">HL-JVS1</strain>
    </source>
</reference>
<keyword evidence="7" id="KW-1185">Reference proteome</keyword>
<dbReference type="KEGG" id="plei:Q9312_15440"/>
<evidence type="ECO:0000256" key="1">
    <source>
        <dbReference type="ARBA" id="ARBA00044945"/>
    </source>
</evidence>
<dbReference type="InterPro" id="IPR025961">
    <property type="entry name" value="Metal_resist"/>
</dbReference>
<feature type="region of interest" description="Disordered" evidence="4">
    <location>
        <begin position="132"/>
        <end position="151"/>
    </location>
</feature>
<dbReference type="PANTHER" id="PTHR38102">
    <property type="entry name" value="PERIPLASMIC CHAPERONE SPY"/>
    <property type="match status" value="1"/>
</dbReference>
<dbReference type="GO" id="GO:0030288">
    <property type="term" value="C:outer membrane-bounded periplasmic space"/>
    <property type="evidence" value="ECO:0007669"/>
    <property type="project" value="TreeGrafter"/>
</dbReference>
<evidence type="ECO:0000256" key="2">
    <source>
        <dbReference type="ARBA" id="ARBA00044983"/>
    </source>
</evidence>
<dbReference type="EMBL" id="CP133548">
    <property type="protein sequence ID" value="WMS86614.1"/>
    <property type="molecule type" value="Genomic_DNA"/>
</dbReference>
<keyword evidence="5" id="KW-0732">Signal</keyword>
<feature type="chain" id="PRO_5041390374" description="Signaling pathway modulator ZraP" evidence="5">
    <location>
        <begin position="23"/>
        <end position="151"/>
    </location>
</feature>
<dbReference type="AlphaFoldDB" id="A0AA51RSD4"/>